<sequence>MMASVEHRRNARTEEIEDPRENPPTSGIVPHDSHMRISGGDIAGSRLKRGFESRWGCSEVCMDQRRNEGAGETGDARENPPTSGIVQHDSRLRKSGVNRPGTKPGSPRHRGPRGKWLGASLHFRMTLGVCIGTVHLVGCSFDKMNFKSVYTEVTFAIGSEFVRHALDDSAPIADLQRNKKRISRTVKCGVTLGQQPIFFNGRIGLDGATRRDFGRLPNSYGDMSCKGGGTSALLYAFSSPQSWRPFVHTLFDTSWRILGKSSPSTVTPDNQCAVNIGIFVHKTIESSLQVIELGNIFRGTQIALQAFLSSCVPNHFALRFRYAITWFQQLRILVACLRITEVQYLSDLILIGPVHHTVFRRKYAANNRNKTAGVQIGY</sequence>
<accession>A0ABQ9HNK7</accession>
<reference evidence="2 3" key="1">
    <citation type="submission" date="2023-02" db="EMBL/GenBank/DDBJ databases">
        <title>LHISI_Scaffold_Assembly.</title>
        <authorList>
            <person name="Stuart O.P."/>
            <person name="Cleave R."/>
            <person name="Magrath M.J.L."/>
            <person name="Mikheyev A.S."/>
        </authorList>
    </citation>
    <scope>NUCLEOTIDE SEQUENCE [LARGE SCALE GENOMIC DNA]</scope>
    <source>
        <strain evidence="2">Daus_M_001</strain>
        <tissue evidence="2">Leg muscle</tissue>
    </source>
</reference>
<keyword evidence="3" id="KW-1185">Reference proteome</keyword>
<feature type="compositionally biased region" description="Basic and acidic residues" evidence="1">
    <location>
        <begin position="1"/>
        <end position="14"/>
    </location>
</feature>
<dbReference type="Proteomes" id="UP001159363">
    <property type="component" value="Chromosome X"/>
</dbReference>
<gene>
    <name evidence="2" type="ORF">PR048_012165</name>
</gene>
<proteinExistence type="predicted"/>
<evidence type="ECO:0000313" key="2">
    <source>
        <dbReference type="EMBL" id="KAJ8885959.1"/>
    </source>
</evidence>
<organism evidence="2 3">
    <name type="scientific">Dryococelus australis</name>
    <dbReference type="NCBI Taxonomy" id="614101"/>
    <lineage>
        <taxon>Eukaryota</taxon>
        <taxon>Metazoa</taxon>
        <taxon>Ecdysozoa</taxon>
        <taxon>Arthropoda</taxon>
        <taxon>Hexapoda</taxon>
        <taxon>Insecta</taxon>
        <taxon>Pterygota</taxon>
        <taxon>Neoptera</taxon>
        <taxon>Polyneoptera</taxon>
        <taxon>Phasmatodea</taxon>
        <taxon>Verophasmatodea</taxon>
        <taxon>Anareolatae</taxon>
        <taxon>Phasmatidae</taxon>
        <taxon>Eurycanthinae</taxon>
        <taxon>Dryococelus</taxon>
    </lineage>
</organism>
<feature type="compositionally biased region" description="Basic and acidic residues" evidence="1">
    <location>
        <begin position="67"/>
        <end position="78"/>
    </location>
</feature>
<comment type="caution">
    <text evidence="2">The sequence shown here is derived from an EMBL/GenBank/DDBJ whole genome shotgun (WGS) entry which is preliminary data.</text>
</comment>
<name>A0ABQ9HNK7_9NEOP</name>
<protein>
    <submittedName>
        <fullName evidence="2">Uncharacterized protein</fullName>
    </submittedName>
</protein>
<feature type="region of interest" description="Disordered" evidence="1">
    <location>
        <begin position="1"/>
        <end position="39"/>
    </location>
</feature>
<dbReference type="EMBL" id="JARBHB010000004">
    <property type="protein sequence ID" value="KAJ8885959.1"/>
    <property type="molecule type" value="Genomic_DNA"/>
</dbReference>
<evidence type="ECO:0000313" key="3">
    <source>
        <dbReference type="Proteomes" id="UP001159363"/>
    </source>
</evidence>
<feature type="region of interest" description="Disordered" evidence="1">
    <location>
        <begin position="67"/>
        <end position="114"/>
    </location>
</feature>
<evidence type="ECO:0000256" key="1">
    <source>
        <dbReference type="SAM" id="MobiDB-lite"/>
    </source>
</evidence>